<comment type="subcellular location">
    <subcellularLocation>
        <location evidence="1">Endoplasmic reticulum membrane</location>
        <topology evidence="1">Single-pass type II membrane protein</topology>
    </subcellularLocation>
</comment>
<evidence type="ECO:0000256" key="4">
    <source>
        <dbReference type="ARBA" id="ARBA00022824"/>
    </source>
</evidence>
<protein>
    <recommendedName>
        <fullName evidence="9">Signal peptidase subunit 3</fullName>
    </recommendedName>
</protein>
<evidence type="ECO:0000256" key="3">
    <source>
        <dbReference type="ARBA" id="ARBA00022692"/>
    </source>
</evidence>
<keyword evidence="3 11" id="KW-0812">Transmembrane</keyword>
<evidence type="ECO:0000256" key="1">
    <source>
        <dbReference type="ARBA" id="ARBA00004648"/>
    </source>
</evidence>
<dbReference type="GO" id="GO:0005787">
    <property type="term" value="C:signal peptidase complex"/>
    <property type="evidence" value="ECO:0007669"/>
    <property type="project" value="UniProtKB-UniRule"/>
</dbReference>
<dbReference type="EMBL" id="WWBZ02000001">
    <property type="protein sequence ID" value="KAF4313183.1"/>
    <property type="molecule type" value="Genomic_DNA"/>
</dbReference>
<evidence type="ECO:0000256" key="11">
    <source>
        <dbReference type="SAM" id="Phobius"/>
    </source>
</evidence>
<keyword evidence="5" id="KW-0735">Signal-anchor</keyword>
<reference evidence="12" key="1">
    <citation type="submission" date="2020-04" db="EMBL/GenBank/DDBJ databases">
        <title>Genome Assembly and Annotation of Botryosphaeria dothidea sdau 11-99, a Latent Pathogen of Apple Fruit Ring Rot in China.</title>
        <authorList>
            <person name="Yu C."/>
            <person name="Diao Y."/>
            <person name="Lu Q."/>
            <person name="Zhao J."/>
            <person name="Cui S."/>
            <person name="Peng C."/>
            <person name="He B."/>
            <person name="Liu H."/>
        </authorList>
    </citation>
    <scope>NUCLEOTIDE SEQUENCE [LARGE SCALE GENOMIC DNA]</scope>
    <source>
        <strain evidence="12">Sdau11-99</strain>
    </source>
</reference>
<comment type="caution">
    <text evidence="12">The sequence shown here is derived from an EMBL/GenBank/DDBJ whole genome shotgun (WGS) entry which is preliminary data.</text>
</comment>
<dbReference type="GO" id="GO:0006465">
    <property type="term" value="P:signal peptide processing"/>
    <property type="evidence" value="ECO:0007669"/>
    <property type="project" value="UniProtKB-UniRule"/>
</dbReference>
<keyword evidence="6 11" id="KW-1133">Transmembrane helix</keyword>
<dbReference type="OrthoDB" id="10261524at2759"/>
<dbReference type="Pfam" id="PF04573">
    <property type="entry name" value="SPC22"/>
    <property type="match status" value="2"/>
</dbReference>
<dbReference type="PROSITE" id="PS51257">
    <property type="entry name" value="PROKAR_LIPOPROTEIN"/>
    <property type="match status" value="1"/>
</dbReference>
<feature type="region of interest" description="Disordered" evidence="10">
    <location>
        <begin position="122"/>
        <end position="155"/>
    </location>
</feature>
<keyword evidence="13" id="KW-1185">Reference proteome</keyword>
<dbReference type="PANTHER" id="PTHR12804:SF0">
    <property type="entry name" value="SIGNAL PEPTIDASE COMPLEX SUBUNIT 3"/>
    <property type="match status" value="1"/>
</dbReference>
<evidence type="ECO:0000256" key="2">
    <source>
        <dbReference type="ARBA" id="ARBA00009289"/>
    </source>
</evidence>
<proteinExistence type="inferred from homology"/>
<dbReference type="InterPro" id="IPR007653">
    <property type="entry name" value="SPC3"/>
</dbReference>
<keyword evidence="4 9" id="KW-0256">Endoplasmic reticulum</keyword>
<evidence type="ECO:0000256" key="6">
    <source>
        <dbReference type="ARBA" id="ARBA00022989"/>
    </source>
</evidence>
<comment type="function">
    <text evidence="8">Essential component of the signal peptidase complex (SPC) which catalyzes the cleavage of N-terminal signal sequences from nascent proteins as they are translocated into the lumen of the endoplasmic reticulum. Essential for the SPC catalytic activity, possibly by stabilizing and positioning the active center of the complex close to the lumenal surface. Essential for viability.</text>
</comment>
<evidence type="ECO:0000256" key="7">
    <source>
        <dbReference type="ARBA" id="ARBA00023136"/>
    </source>
</evidence>
<dbReference type="PIRSF" id="PIRSF016089">
    <property type="entry name" value="SPC22"/>
    <property type="match status" value="1"/>
</dbReference>
<dbReference type="AlphaFoldDB" id="A0A8H4NAC6"/>
<evidence type="ECO:0000313" key="13">
    <source>
        <dbReference type="Proteomes" id="UP000572817"/>
    </source>
</evidence>
<name>A0A8H4NAC6_9PEZI</name>
<evidence type="ECO:0000256" key="5">
    <source>
        <dbReference type="ARBA" id="ARBA00022968"/>
    </source>
</evidence>
<evidence type="ECO:0000256" key="8">
    <source>
        <dbReference type="ARBA" id="ARBA00045670"/>
    </source>
</evidence>
<comment type="similarity">
    <text evidence="2 9">Belongs to the SPCS3 family.</text>
</comment>
<feature type="compositionally biased region" description="Basic and acidic residues" evidence="10">
    <location>
        <begin position="225"/>
        <end position="246"/>
    </location>
</feature>
<sequence>MHSTLVRAQNVFGYFTTVAACVAALIALSVFVAPQAPSGSIKLQNVQIVRGRPHYYSSKKEEYAHIKFDLDADLTSLFNWNTKQVFAYITATYPSTDPSEPPSQAIIWDSILASPSAPWHQNHYVHPDPKASGKTKRSRSKGKQESPYPPGEFHLQKQRPKYQITDITGKLANRTDVQLDLGWNVQPWVGLLTWADWPPVTKYGGAWKELAGGKSKKFDFPPLKAKKEGDVATERGSEANKEGVYW</sequence>
<accession>A0A8H4NAC6</accession>
<feature type="region of interest" description="Disordered" evidence="10">
    <location>
        <begin position="218"/>
        <end position="246"/>
    </location>
</feature>
<dbReference type="Proteomes" id="UP000572817">
    <property type="component" value="Unassembled WGS sequence"/>
</dbReference>
<organism evidence="12 13">
    <name type="scientific">Botryosphaeria dothidea</name>
    <dbReference type="NCBI Taxonomy" id="55169"/>
    <lineage>
        <taxon>Eukaryota</taxon>
        <taxon>Fungi</taxon>
        <taxon>Dikarya</taxon>
        <taxon>Ascomycota</taxon>
        <taxon>Pezizomycotina</taxon>
        <taxon>Dothideomycetes</taxon>
        <taxon>Dothideomycetes incertae sedis</taxon>
        <taxon>Botryosphaeriales</taxon>
        <taxon>Botryosphaeriaceae</taxon>
        <taxon>Botryosphaeria</taxon>
    </lineage>
</organism>
<feature type="transmembrane region" description="Helical" evidence="11">
    <location>
        <begin position="12"/>
        <end position="33"/>
    </location>
</feature>
<evidence type="ECO:0000313" key="12">
    <source>
        <dbReference type="EMBL" id="KAF4313183.1"/>
    </source>
</evidence>
<dbReference type="GO" id="GO:0045047">
    <property type="term" value="P:protein targeting to ER"/>
    <property type="evidence" value="ECO:0007669"/>
    <property type="project" value="TreeGrafter"/>
</dbReference>
<dbReference type="PANTHER" id="PTHR12804">
    <property type="entry name" value="MICROSOMAL SIGNAL PEPTIDASE 23 KD SUBUNIT SPC22/23"/>
    <property type="match status" value="1"/>
</dbReference>
<keyword evidence="7 9" id="KW-0472">Membrane</keyword>
<evidence type="ECO:0000256" key="10">
    <source>
        <dbReference type="SAM" id="MobiDB-lite"/>
    </source>
</evidence>
<evidence type="ECO:0000256" key="9">
    <source>
        <dbReference type="PIRNR" id="PIRNR016089"/>
    </source>
</evidence>
<gene>
    <name evidence="12" type="ORF">GTA08_BOTSDO01225</name>
</gene>